<feature type="transmembrane region" description="Helical" evidence="1">
    <location>
        <begin position="68"/>
        <end position="87"/>
    </location>
</feature>
<feature type="transmembrane region" description="Helical" evidence="1">
    <location>
        <begin position="194"/>
        <end position="221"/>
    </location>
</feature>
<reference evidence="2 3" key="1">
    <citation type="submission" date="2020-02" db="EMBL/GenBank/DDBJ databases">
        <title>Comparative genomics of the hypocrealean fungal genus Beauvera.</title>
        <authorList>
            <person name="Showalter D.N."/>
            <person name="Bushley K.E."/>
            <person name="Rehner S.A."/>
        </authorList>
    </citation>
    <scope>NUCLEOTIDE SEQUENCE [LARGE SCALE GENOMIC DNA]</scope>
    <source>
        <strain evidence="2 3">ARSEF4384</strain>
    </source>
</reference>
<dbReference type="Proteomes" id="UP001397290">
    <property type="component" value="Unassembled WGS sequence"/>
</dbReference>
<keyword evidence="3" id="KW-1185">Reference proteome</keyword>
<keyword evidence="1" id="KW-0812">Transmembrane</keyword>
<keyword evidence="1" id="KW-0472">Membrane</keyword>
<name>A0AAW0RP45_9HYPO</name>
<feature type="transmembrane region" description="Helical" evidence="1">
    <location>
        <begin position="108"/>
        <end position="130"/>
    </location>
</feature>
<gene>
    <name evidence="2" type="ORF">G3M48_006636</name>
</gene>
<feature type="transmembrane region" description="Helical" evidence="1">
    <location>
        <begin position="241"/>
        <end position="260"/>
    </location>
</feature>
<evidence type="ECO:0000313" key="3">
    <source>
        <dbReference type="Proteomes" id="UP001397290"/>
    </source>
</evidence>
<dbReference type="AlphaFoldDB" id="A0AAW0RP45"/>
<organism evidence="2 3">
    <name type="scientific">Beauveria asiatica</name>
    <dbReference type="NCBI Taxonomy" id="1069075"/>
    <lineage>
        <taxon>Eukaryota</taxon>
        <taxon>Fungi</taxon>
        <taxon>Dikarya</taxon>
        <taxon>Ascomycota</taxon>
        <taxon>Pezizomycotina</taxon>
        <taxon>Sordariomycetes</taxon>
        <taxon>Hypocreomycetidae</taxon>
        <taxon>Hypocreales</taxon>
        <taxon>Cordycipitaceae</taxon>
        <taxon>Beauveria</taxon>
    </lineage>
</organism>
<keyword evidence="1" id="KW-1133">Transmembrane helix</keyword>
<dbReference type="EMBL" id="JAAHCF010000454">
    <property type="protein sequence ID" value="KAK8143870.1"/>
    <property type="molecule type" value="Genomic_DNA"/>
</dbReference>
<feature type="transmembrane region" description="Helical" evidence="1">
    <location>
        <begin position="150"/>
        <end position="174"/>
    </location>
</feature>
<feature type="transmembrane region" description="Helical" evidence="1">
    <location>
        <begin position="12"/>
        <end position="33"/>
    </location>
</feature>
<proteinExistence type="predicted"/>
<accession>A0AAW0RP45</accession>
<comment type="caution">
    <text evidence="2">The sequence shown here is derived from an EMBL/GenBank/DDBJ whole genome shotgun (WGS) entry which is preliminary data.</text>
</comment>
<protein>
    <submittedName>
        <fullName evidence="2">Uncharacterized protein</fullName>
    </submittedName>
</protein>
<sequence length="267" mass="29581">MASTHFQPRVSLYIAVPLSALLFIFALLAFTGLPKWRGDPALGVFSLLRTRDTGLNIIDHRHQTAPRWLYHGLHAGPAMAWCIAIPLQHVDSLRKRSLTLHRLNGYTALAASFIQTVSGVSFLIYGYAYSHKNLLHIHYLSIGGRWIPPFFWPTFEAGLWAYAPVFLFTLVRTVQTARAKNLAQHRTWAVLHTIAGYVIAINRLNLTLLIAWGDLLALLPASVKTYLVGSPSFTDVVDMEISGFAAAAAYAYVISGVWAVSQARKGP</sequence>
<evidence type="ECO:0000313" key="2">
    <source>
        <dbReference type="EMBL" id="KAK8143870.1"/>
    </source>
</evidence>
<evidence type="ECO:0000256" key="1">
    <source>
        <dbReference type="SAM" id="Phobius"/>
    </source>
</evidence>